<dbReference type="GO" id="GO:0000285">
    <property type="term" value="F:1-phosphatidylinositol-3-phosphate 5-kinase activity"/>
    <property type="evidence" value="ECO:0007669"/>
    <property type="project" value="InterPro"/>
</dbReference>
<proteinExistence type="predicted"/>
<name>A0AA85K6N0_TRIRE</name>
<dbReference type="InterPro" id="IPR027484">
    <property type="entry name" value="PInositol-4-P-5-kinase_N"/>
</dbReference>
<dbReference type="InterPro" id="IPR044769">
    <property type="entry name" value="PIKfyve_PIPKc"/>
</dbReference>
<dbReference type="Gene3D" id="3.30.810.10">
    <property type="entry name" value="2-Layer Sandwich"/>
    <property type="match status" value="1"/>
</dbReference>
<dbReference type="CDD" id="cd17300">
    <property type="entry name" value="PIPKc_PIKfyve"/>
    <property type="match status" value="1"/>
</dbReference>
<feature type="compositionally biased region" description="Polar residues" evidence="4">
    <location>
        <begin position="409"/>
        <end position="420"/>
    </location>
</feature>
<dbReference type="Proteomes" id="UP000050795">
    <property type="component" value="Unassembled WGS sequence"/>
</dbReference>
<evidence type="ECO:0000256" key="2">
    <source>
        <dbReference type="ARBA" id="ARBA00022840"/>
    </source>
</evidence>
<keyword evidence="3" id="KW-0418">Kinase</keyword>
<dbReference type="SMART" id="SM00330">
    <property type="entry name" value="PIPKc"/>
    <property type="match status" value="1"/>
</dbReference>
<evidence type="ECO:0000313" key="7">
    <source>
        <dbReference type="WBParaSite" id="TREG1_65900.1"/>
    </source>
</evidence>
<evidence type="ECO:0000256" key="1">
    <source>
        <dbReference type="ARBA" id="ARBA00022741"/>
    </source>
</evidence>
<keyword evidence="2 3" id="KW-0067">ATP-binding</keyword>
<feature type="region of interest" description="Disordered" evidence="4">
    <location>
        <begin position="371"/>
        <end position="420"/>
    </location>
</feature>
<feature type="compositionally biased region" description="Polar residues" evidence="4">
    <location>
        <begin position="371"/>
        <end position="384"/>
    </location>
</feature>
<evidence type="ECO:0000313" key="6">
    <source>
        <dbReference type="Proteomes" id="UP000050795"/>
    </source>
</evidence>
<feature type="compositionally biased region" description="Polar residues" evidence="4">
    <location>
        <begin position="1"/>
        <end position="22"/>
    </location>
</feature>
<dbReference type="GO" id="GO:0046488">
    <property type="term" value="P:phosphatidylinositol metabolic process"/>
    <property type="evidence" value="ECO:0007669"/>
    <property type="project" value="UniProtKB-UniRule"/>
</dbReference>
<keyword evidence="6" id="KW-1185">Reference proteome</keyword>
<accession>A0AA85K6N0</accession>
<evidence type="ECO:0000256" key="3">
    <source>
        <dbReference type="PROSITE-ProRule" id="PRU00781"/>
    </source>
</evidence>
<organism evidence="6 7">
    <name type="scientific">Trichobilharzia regenti</name>
    <name type="common">Nasal bird schistosome</name>
    <dbReference type="NCBI Taxonomy" id="157069"/>
    <lineage>
        <taxon>Eukaryota</taxon>
        <taxon>Metazoa</taxon>
        <taxon>Spiralia</taxon>
        <taxon>Lophotrochozoa</taxon>
        <taxon>Platyhelminthes</taxon>
        <taxon>Trematoda</taxon>
        <taxon>Digenea</taxon>
        <taxon>Strigeidida</taxon>
        <taxon>Schistosomatoidea</taxon>
        <taxon>Schistosomatidae</taxon>
        <taxon>Trichobilharzia</taxon>
    </lineage>
</organism>
<reference evidence="7" key="2">
    <citation type="submission" date="2023-11" db="UniProtKB">
        <authorList>
            <consortium name="WormBaseParasite"/>
        </authorList>
    </citation>
    <scope>IDENTIFICATION</scope>
</reference>
<dbReference type="SUPFAM" id="SSF56104">
    <property type="entry name" value="SAICAR synthase-like"/>
    <property type="match status" value="2"/>
</dbReference>
<protein>
    <recommendedName>
        <fullName evidence="5">PIPK domain-containing protein</fullName>
    </recommendedName>
</protein>
<dbReference type="GO" id="GO:0005524">
    <property type="term" value="F:ATP binding"/>
    <property type="evidence" value="ECO:0007669"/>
    <property type="project" value="UniProtKB-UniRule"/>
</dbReference>
<dbReference type="PROSITE" id="PS51455">
    <property type="entry name" value="PIPK"/>
    <property type="match status" value="1"/>
</dbReference>
<dbReference type="InterPro" id="IPR002498">
    <property type="entry name" value="PInositol-4-P-4/5-kinase_core"/>
</dbReference>
<feature type="domain" description="PIPK" evidence="5">
    <location>
        <begin position="373"/>
        <end position="749"/>
    </location>
</feature>
<dbReference type="Pfam" id="PF01504">
    <property type="entry name" value="PIP5K"/>
    <property type="match status" value="1"/>
</dbReference>
<dbReference type="PANTHER" id="PTHR45748">
    <property type="entry name" value="1-PHOSPHATIDYLINOSITOL 3-PHOSPHATE 5-KINASE-RELATED"/>
    <property type="match status" value="1"/>
</dbReference>
<keyword evidence="1 3" id="KW-0547">Nucleotide-binding</keyword>
<sequence>MNSLSDTAKLSVSLQEGSSQCLDRSDEHLSSSSMTSGISFQKSVHSLAVDQSETRILANSSNNIPTVTQTPLDDHPLTTSLLEVNQTTKNDNKSYKYIKSTSKLNSFKASLYTFGDNSQHVTLHNESKSNAADDNIAVDSSKHLSILDTINMKAVYQRNDPEISGSTLTHQNHHQSNKAEYTTDHHIRPTISSQTNPSTSGVRRFIHTFLSSAMDLKVFGEPVPANEHPQLIVCDESCITILKQFYISQSLSNESTSKGSDCSRPPASVCQLLLANPDIYVNDREFTSIIAFALTTSEYERKLLTSDVQLGQSALANFKEIEDESAAIRTDISDLGNIDEHEKANVILDNEVPVVNPGDYESSVKSDIHQEVNNSKAPTSSHLTTPRDQKLSGLTSSHSPNLPTGAHHSASSTSLGNDKSNVSRSRHIKIQFSDSSTNFFCCIYYASEFFRLRQLVMPNGDMTFIQSLSRCYHWDARGGKSGSLFMKTRDERFVIKELSSIEMKTFHEISQEYFDYLITAALDQRLCVLSRILGIFHVGFKNSASGEAHRFDVLVMENLFHGRTHLAYIYDLKGSLRKRLADESSNNITLSTNTATCNTDPAQEMDETVSNSAISSSGLAFSTKDNGLPSEIDKKHIPVLLDQNLLNASIDNPLYLRVHSKNALAHCLNTDTTFLANLFIMDYSLLVGVDTTSNQLVVGLIDYLRKFTLDKRLEMIIKQTITSAQGPMPTILTPDLYRERFLYQLHSYFPLLPDQWYDSLAEHTEGWRVRTRRKAVGKKQ</sequence>
<dbReference type="Gene3D" id="3.30.800.10">
    <property type="entry name" value="Phosphatidylinositol Phosphate Kinase II Beta"/>
    <property type="match status" value="1"/>
</dbReference>
<reference evidence="6" key="1">
    <citation type="submission" date="2022-06" db="EMBL/GenBank/DDBJ databases">
        <authorList>
            <person name="Berger JAMES D."/>
            <person name="Berger JAMES D."/>
        </authorList>
    </citation>
    <scope>NUCLEOTIDE SEQUENCE [LARGE SCALE GENOMIC DNA]</scope>
</reference>
<feature type="region of interest" description="Disordered" evidence="4">
    <location>
        <begin position="1"/>
        <end position="34"/>
    </location>
</feature>
<evidence type="ECO:0000259" key="5">
    <source>
        <dbReference type="PROSITE" id="PS51455"/>
    </source>
</evidence>
<dbReference type="WBParaSite" id="TREG1_65900.1">
    <property type="protein sequence ID" value="TREG1_65900.1"/>
    <property type="gene ID" value="TREG1_65900"/>
</dbReference>
<feature type="compositionally biased region" description="Polar residues" evidence="4">
    <location>
        <begin position="391"/>
        <end position="402"/>
    </location>
</feature>
<dbReference type="AlphaFoldDB" id="A0AA85K6N0"/>
<keyword evidence="3" id="KW-0808">Transferase</keyword>
<evidence type="ECO:0000256" key="4">
    <source>
        <dbReference type="SAM" id="MobiDB-lite"/>
    </source>
</evidence>
<dbReference type="InterPro" id="IPR027483">
    <property type="entry name" value="PInositol-4-P-4/5-kinase_C_sf"/>
</dbReference>